<gene>
    <name evidence="1" type="ORF">DTER00134_LOCUS22242</name>
</gene>
<proteinExistence type="predicted"/>
<sequence length="223" mass="24354">MECDRLRGLMGFPVDYEMGHALHTHGPCRGEALFNATKDYVVKIVCKNAASEECGFFNGFFYHDTEPYIITTAHIIGFEGASQYLMMLFDGTRLSEEYAMEVVKCNFALDVAVFRCVTRLPHPPSSKAAVVGISHMVLAVGHSDAQLTFNEGKVTHLSFDGTFSVSTYADAVFSGAPIFNMDGYFVGMVKSGEGTYIKQPVCVGATKIHNALVSEPHPLPGLH</sequence>
<evidence type="ECO:0000313" key="1">
    <source>
        <dbReference type="EMBL" id="CAE0507166.1"/>
    </source>
</evidence>
<protein>
    <recommendedName>
        <fullName evidence="2">Serine protease</fullName>
    </recommendedName>
</protein>
<evidence type="ECO:0008006" key="2">
    <source>
        <dbReference type="Google" id="ProtNLM"/>
    </source>
</evidence>
<organism evidence="1">
    <name type="scientific">Dunaliella tertiolecta</name>
    <name type="common">Green alga</name>
    <dbReference type="NCBI Taxonomy" id="3047"/>
    <lineage>
        <taxon>Eukaryota</taxon>
        <taxon>Viridiplantae</taxon>
        <taxon>Chlorophyta</taxon>
        <taxon>core chlorophytes</taxon>
        <taxon>Chlorophyceae</taxon>
        <taxon>CS clade</taxon>
        <taxon>Chlamydomonadales</taxon>
        <taxon>Dunaliellaceae</taxon>
        <taxon>Dunaliella</taxon>
    </lineage>
</organism>
<name>A0A7S3RAM2_DUNTE</name>
<accession>A0A7S3RAM2</accession>
<dbReference type="InterPro" id="IPR009003">
    <property type="entry name" value="Peptidase_S1_PA"/>
</dbReference>
<dbReference type="AlphaFoldDB" id="A0A7S3RAM2"/>
<reference evidence="1" key="1">
    <citation type="submission" date="2021-01" db="EMBL/GenBank/DDBJ databases">
        <authorList>
            <person name="Corre E."/>
            <person name="Pelletier E."/>
            <person name="Niang G."/>
            <person name="Scheremetjew M."/>
            <person name="Finn R."/>
            <person name="Kale V."/>
            <person name="Holt S."/>
            <person name="Cochrane G."/>
            <person name="Meng A."/>
            <person name="Brown T."/>
            <person name="Cohen L."/>
        </authorList>
    </citation>
    <scope>NUCLEOTIDE SEQUENCE</scope>
    <source>
        <strain evidence="1">CCMP1320</strain>
    </source>
</reference>
<dbReference type="EMBL" id="HBIP01036669">
    <property type="protein sequence ID" value="CAE0507166.1"/>
    <property type="molecule type" value="Transcribed_RNA"/>
</dbReference>
<dbReference type="SUPFAM" id="SSF50494">
    <property type="entry name" value="Trypsin-like serine proteases"/>
    <property type="match status" value="1"/>
</dbReference>
<dbReference type="Pfam" id="PF13365">
    <property type="entry name" value="Trypsin_2"/>
    <property type="match status" value="1"/>
</dbReference>
<dbReference type="Gene3D" id="2.40.10.120">
    <property type="match status" value="1"/>
</dbReference>